<dbReference type="AlphaFoldDB" id="A0A9N9EQW7"/>
<sequence length="131" mass="15165">EEYIIVENCSYSIDYLTGPGVSEWHLNENSIRWIVNDIDITEICRKYRAIVIKKCELIEVTLSATEELANKMLESSAIAKRHFDLERLGTKPDFTVMIMNSQKHVKLFIIEIKLNKTNTALVSEDFVSLRK</sequence>
<protein>
    <submittedName>
        <fullName evidence="1">2893_t:CDS:1</fullName>
    </submittedName>
</protein>
<keyword evidence="2" id="KW-1185">Reference proteome</keyword>
<gene>
    <name evidence="1" type="ORF">FCALED_LOCUS12929</name>
</gene>
<dbReference type="Proteomes" id="UP000789570">
    <property type="component" value="Unassembled WGS sequence"/>
</dbReference>
<organism evidence="1 2">
    <name type="scientific">Funneliformis caledonium</name>
    <dbReference type="NCBI Taxonomy" id="1117310"/>
    <lineage>
        <taxon>Eukaryota</taxon>
        <taxon>Fungi</taxon>
        <taxon>Fungi incertae sedis</taxon>
        <taxon>Mucoromycota</taxon>
        <taxon>Glomeromycotina</taxon>
        <taxon>Glomeromycetes</taxon>
        <taxon>Glomerales</taxon>
        <taxon>Glomeraceae</taxon>
        <taxon>Funneliformis</taxon>
    </lineage>
</organism>
<name>A0A9N9EQW7_9GLOM</name>
<evidence type="ECO:0000313" key="2">
    <source>
        <dbReference type="Proteomes" id="UP000789570"/>
    </source>
</evidence>
<evidence type="ECO:0000313" key="1">
    <source>
        <dbReference type="EMBL" id="CAG8690412.1"/>
    </source>
</evidence>
<accession>A0A9N9EQW7</accession>
<feature type="non-terminal residue" evidence="1">
    <location>
        <position position="1"/>
    </location>
</feature>
<comment type="caution">
    <text evidence="1">The sequence shown here is derived from an EMBL/GenBank/DDBJ whole genome shotgun (WGS) entry which is preliminary data.</text>
</comment>
<proteinExistence type="predicted"/>
<dbReference type="EMBL" id="CAJVPQ010006883">
    <property type="protein sequence ID" value="CAG8690412.1"/>
    <property type="molecule type" value="Genomic_DNA"/>
</dbReference>
<dbReference type="OrthoDB" id="2441332at2759"/>
<reference evidence="1" key="1">
    <citation type="submission" date="2021-06" db="EMBL/GenBank/DDBJ databases">
        <authorList>
            <person name="Kallberg Y."/>
            <person name="Tangrot J."/>
            <person name="Rosling A."/>
        </authorList>
    </citation>
    <scope>NUCLEOTIDE SEQUENCE</scope>
    <source>
        <strain evidence="1">UK204</strain>
    </source>
</reference>